<feature type="transmembrane region" description="Helical" evidence="1">
    <location>
        <begin position="12"/>
        <end position="32"/>
    </location>
</feature>
<dbReference type="EMBL" id="WBVO01000018">
    <property type="protein sequence ID" value="KAB2805316.1"/>
    <property type="molecule type" value="Genomic_DNA"/>
</dbReference>
<dbReference type="InterPro" id="IPR003607">
    <property type="entry name" value="HD/PDEase_dom"/>
</dbReference>
<dbReference type="InterPro" id="IPR011621">
    <property type="entry name" value="Metal-dep_PHydrolase_7TM_intra"/>
</dbReference>
<dbReference type="Pfam" id="PF01966">
    <property type="entry name" value="HD"/>
    <property type="match status" value="1"/>
</dbReference>
<dbReference type="Proteomes" id="UP000468650">
    <property type="component" value="Unassembled WGS sequence"/>
</dbReference>
<dbReference type="SUPFAM" id="SSF109604">
    <property type="entry name" value="HD-domain/PDEase-like"/>
    <property type="match status" value="1"/>
</dbReference>
<feature type="transmembrane region" description="Helical" evidence="1">
    <location>
        <begin position="342"/>
        <end position="358"/>
    </location>
</feature>
<proteinExistence type="predicted"/>
<protein>
    <submittedName>
        <fullName evidence="3">HDIG domain-containing protein</fullName>
    </submittedName>
</protein>
<sequence>MKSLTLFLQKHYQVLYNLFLFLIATVVVLYVLPEHGRLKYDYEVGQPWLHKDLEAPFNFPLYKSREQVRSEKKAWEESHPLYFNLQEESENQSIADWKENAARVPASVISNTDSLQRIGTKLLVDVFTQGVVVEPNITIPRERIWYISSNGVFQTVDPDALLSPQNAIQIIQERILDVPDSTYRAYLSENLSDFVRPNIRFNNDLTQRRKNEFLRDISPTQGMVSEGEVIVYSGQIVDETIANRLSSYRRTLEGTDDPTSIWQVRGGHFLLVVLILSMLYLFLQQFRPTILENSNSLTLILVNLIGMVLLADLVVGFNPDLLYIVPFPIVPIILRSFYDTRLALFIHFIVIMMVGLVAPNSFEFIFIQFLAGVFSIVTATGLYRRAQLFLASGKITVIYIISYFAFTLIRGDVLDQEHLYQYGYFALNGLMSIVAYPLIFLFEKIFGQVSDVTLLELGDTNSPLLRELRIKAPGTFQHSLQVGNLAESVIDEIGGNTLLVRTGALYHDIGKMKNPLYFVENQTTGINAHDELEPIESAKVIVDHVLEGIVMAKARRVPDMVIDFIRTHHGTTRVEYFYRNHLRQLQEADMEISKEEEDKFRYPGPKPFSKETAVMMMADTVEAATRSLNRPTAEDISNMVDKLIDHQQSEGQFDNANITLGEISRARQVLKKKLMSIHHLRVEYPD</sequence>
<feature type="domain" description="HD/PDEase" evidence="2">
    <location>
        <begin position="471"/>
        <end position="633"/>
    </location>
</feature>
<dbReference type="OrthoDB" id="9806952at2"/>
<keyword evidence="1" id="KW-1133">Transmembrane helix</keyword>
<keyword evidence="4" id="KW-1185">Reference proteome</keyword>
<feature type="transmembrane region" description="Helical" evidence="1">
    <location>
        <begin position="364"/>
        <end position="383"/>
    </location>
</feature>
<keyword evidence="1" id="KW-0472">Membrane</keyword>
<feature type="transmembrane region" description="Helical" evidence="1">
    <location>
        <begin position="421"/>
        <end position="442"/>
    </location>
</feature>
<dbReference type="Pfam" id="PF07698">
    <property type="entry name" value="7TM-7TMR_HD"/>
    <property type="match status" value="1"/>
</dbReference>
<evidence type="ECO:0000259" key="2">
    <source>
        <dbReference type="SMART" id="SM00471"/>
    </source>
</evidence>
<dbReference type="CDD" id="cd00077">
    <property type="entry name" value="HDc"/>
    <property type="match status" value="1"/>
</dbReference>
<comment type="caution">
    <text evidence="3">The sequence shown here is derived from an EMBL/GenBank/DDBJ whole genome shotgun (WGS) entry which is preliminary data.</text>
</comment>
<name>A0A6N6RF15_9FLAO</name>
<feature type="transmembrane region" description="Helical" evidence="1">
    <location>
        <begin position="321"/>
        <end position="337"/>
    </location>
</feature>
<dbReference type="Pfam" id="PF07697">
    <property type="entry name" value="7TMR-HDED"/>
    <property type="match status" value="1"/>
</dbReference>
<feature type="transmembrane region" description="Helical" evidence="1">
    <location>
        <begin position="295"/>
        <end position="315"/>
    </location>
</feature>
<reference evidence="3 4" key="1">
    <citation type="submission" date="2019-09" db="EMBL/GenBank/DDBJ databases">
        <title>Genomes of family Cryomorphaceae.</title>
        <authorList>
            <person name="Bowman J.P."/>
        </authorList>
    </citation>
    <scope>NUCLEOTIDE SEQUENCE [LARGE SCALE GENOMIC DNA]</scope>
    <source>
        <strain evidence="3 4">LMG 25704</strain>
    </source>
</reference>
<dbReference type="InterPro" id="IPR011624">
    <property type="entry name" value="Metal-dep_PHydrolase_7TM_extra"/>
</dbReference>
<feature type="transmembrane region" description="Helical" evidence="1">
    <location>
        <begin position="388"/>
        <end position="409"/>
    </location>
</feature>
<keyword evidence="1" id="KW-0812">Transmembrane</keyword>
<dbReference type="NCBIfam" id="TIGR00277">
    <property type="entry name" value="HDIG"/>
    <property type="match status" value="1"/>
</dbReference>
<accession>A0A6N6RF15</accession>
<dbReference type="SMART" id="SM00471">
    <property type="entry name" value="HDc"/>
    <property type="match status" value="1"/>
</dbReference>
<dbReference type="Gene3D" id="1.10.3210.10">
    <property type="entry name" value="Hypothetical protein af1432"/>
    <property type="match status" value="1"/>
</dbReference>
<feature type="transmembrane region" description="Helical" evidence="1">
    <location>
        <begin position="266"/>
        <end position="283"/>
    </location>
</feature>
<organism evidence="3 4">
    <name type="scientific">Phaeocystidibacter luteus</name>
    <dbReference type="NCBI Taxonomy" id="911197"/>
    <lineage>
        <taxon>Bacteria</taxon>
        <taxon>Pseudomonadati</taxon>
        <taxon>Bacteroidota</taxon>
        <taxon>Flavobacteriia</taxon>
        <taxon>Flavobacteriales</taxon>
        <taxon>Phaeocystidibacteraceae</taxon>
        <taxon>Phaeocystidibacter</taxon>
    </lineage>
</organism>
<dbReference type="InterPro" id="IPR006674">
    <property type="entry name" value="HD_domain"/>
</dbReference>
<dbReference type="InterPro" id="IPR006675">
    <property type="entry name" value="HDIG_dom"/>
</dbReference>
<dbReference type="PANTHER" id="PTHR36442:SF1">
    <property type="entry name" value="CYCLIC-DI-AMP PHOSPHODIESTERASE PGPH"/>
    <property type="match status" value="1"/>
</dbReference>
<evidence type="ECO:0000313" key="3">
    <source>
        <dbReference type="EMBL" id="KAB2805316.1"/>
    </source>
</evidence>
<dbReference type="PANTHER" id="PTHR36442">
    <property type="entry name" value="CYCLIC-DI-AMP PHOSPHODIESTERASE PGPH"/>
    <property type="match status" value="1"/>
</dbReference>
<dbReference type="AlphaFoldDB" id="A0A6N6RF15"/>
<dbReference type="InterPro" id="IPR052722">
    <property type="entry name" value="PgpH_phosphodiesterase"/>
</dbReference>
<evidence type="ECO:0000256" key="1">
    <source>
        <dbReference type="SAM" id="Phobius"/>
    </source>
</evidence>
<evidence type="ECO:0000313" key="4">
    <source>
        <dbReference type="Proteomes" id="UP000468650"/>
    </source>
</evidence>
<gene>
    <name evidence="3" type="ORF">F8C67_14135</name>
</gene>